<reference evidence="3" key="1">
    <citation type="submission" date="2022-10" db="EMBL/GenBank/DDBJ databases">
        <authorList>
            <person name="Chen Y."/>
            <person name="Dougan E. K."/>
            <person name="Chan C."/>
            <person name="Rhodes N."/>
            <person name="Thang M."/>
        </authorList>
    </citation>
    <scope>NUCLEOTIDE SEQUENCE</scope>
</reference>
<gene>
    <name evidence="3" type="ORF">C1SCF055_LOCUS29654</name>
</gene>
<protein>
    <submittedName>
        <fullName evidence="3">Uncharacterized protein</fullName>
    </submittedName>
</protein>
<feature type="transmembrane region" description="Helical" evidence="1">
    <location>
        <begin position="48"/>
        <end position="66"/>
    </location>
</feature>
<proteinExistence type="predicted"/>
<keyword evidence="5" id="KW-1185">Reference proteome</keyword>
<keyword evidence="1" id="KW-1133">Transmembrane helix</keyword>
<keyword evidence="1" id="KW-0812">Transmembrane</keyword>
<evidence type="ECO:0000313" key="3">
    <source>
        <dbReference type="EMBL" id="CAI4003824.1"/>
    </source>
</evidence>
<evidence type="ECO:0000256" key="2">
    <source>
        <dbReference type="SAM" id="SignalP"/>
    </source>
</evidence>
<keyword evidence="2" id="KW-0732">Signal</keyword>
<comment type="caution">
    <text evidence="3">The sequence shown here is derived from an EMBL/GenBank/DDBJ whole genome shotgun (WGS) entry which is preliminary data.</text>
</comment>
<dbReference type="EMBL" id="CAMXCT020003334">
    <property type="protein sequence ID" value="CAL1157199.1"/>
    <property type="molecule type" value="Genomic_DNA"/>
</dbReference>
<accession>A0A9P1D5V4</accession>
<dbReference type="AlphaFoldDB" id="A0A9P1D5V4"/>
<feature type="transmembrane region" description="Helical" evidence="1">
    <location>
        <begin position="110"/>
        <end position="128"/>
    </location>
</feature>
<dbReference type="OrthoDB" id="10365285at2759"/>
<evidence type="ECO:0000256" key="1">
    <source>
        <dbReference type="SAM" id="Phobius"/>
    </source>
</evidence>
<keyword evidence="1" id="KW-0472">Membrane</keyword>
<feature type="signal peptide" evidence="2">
    <location>
        <begin position="1"/>
        <end position="24"/>
    </location>
</feature>
<name>A0A9P1D5V4_9DINO</name>
<organism evidence="3">
    <name type="scientific">Cladocopium goreaui</name>
    <dbReference type="NCBI Taxonomy" id="2562237"/>
    <lineage>
        <taxon>Eukaryota</taxon>
        <taxon>Sar</taxon>
        <taxon>Alveolata</taxon>
        <taxon>Dinophyceae</taxon>
        <taxon>Suessiales</taxon>
        <taxon>Symbiodiniaceae</taxon>
        <taxon>Cladocopium</taxon>
    </lineage>
</organism>
<dbReference type="EMBL" id="CAMXCT030003334">
    <property type="protein sequence ID" value="CAL4791136.1"/>
    <property type="molecule type" value="Genomic_DNA"/>
</dbReference>
<dbReference type="Proteomes" id="UP001152797">
    <property type="component" value="Unassembled WGS sequence"/>
</dbReference>
<dbReference type="EMBL" id="CAMXCT010003334">
    <property type="protein sequence ID" value="CAI4003824.1"/>
    <property type="molecule type" value="Genomic_DNA"/>
</dbReference>
<evidence type="ECO:0000313" key="5">
    <source>
        <dbReference type="Proteomes" id="UP001152797"/>
    </source>
</evidence>
<evidence type="ECO:0000313" key="4">
    <source>
        <dbReference type="EMBL" id="CAL4791136.1"/>
    </source>
</evidence>
<feature type="chain" id="PRO_5043271179" evidence="2">
    <location>
        <begin position="25"/>
        <end position="130"/>
    </location>
</feature>
<reference evidence="4 5" key="2">
    <citation type="submission" date="2024-05" db="EMBL/GenBank/DDBJ databases">
        <authorList>
            <person name="Chen Y."/>
            <person name="Shah S."/>
            <person name="Dougan E. K."/>
            <person name="Thang M."/>
            <person name="Chan C."/>
        </authorList>
    </citation>
    <scope>NUCLEOTIDE SEQUENCE [LARGE SCALE GENOMIC DNA]</scope>
</reference>
<sequence>MLAPVFMTISLAINVLVLVPVCYGLYSDGKGMKVVYGAETPARGILKAMYTSILVMSLALLPSIFIDETRDGARWMSTALFLVQIVYKFLTPATTTGGVPPGMPGNPAVLANLVIALFHCITVGIFLAKA</sequence>